<keyword evidence="2 5" id="KW-0238">DNA-binding</keyword>
<name>A0A949K0U5_9FIRM</name>
<dbReference type="Gene3D" id="3.40.50.2300">
    <property type="match status" value="2"/>
</dbReference>
<dbReference type="AlphaFoldDB" id="A0A949K0U5"/>
<evidence type="ECO:0000256" key="1">
    <source>
        <dbReference type="ARBA" id="ARBA00023015"/>
    </source>
</evidence>
<keyword evidence="3" id="KW-0804">Transcription</keyword>
<dbReference type="PROSITE" id="PS50932">
    <property type="entry name" value="HTH_LACI_2"/>
    <property type="match status" value="1"/>
</dbReference>
<accession>A0A949K0U5</accession>
<dbReference type="GO" id="GO:0000976">
    <property type="term" value="F:transcription cis-regulatory region binding"/>
    <property type="evidence" value="ECO:0007669"/>
    <property type="project" value="TreeGrafter"/>
</dbReference>
<keyword evidence="6" id="KW-1185">Reference proteome</keyword>
<dbReference type="GO" id="GO:0003700">
    <property type="term" value="F:DNA-binding transcription factor activity"/>
    <property type="evidence" value="ECO:0007669"/>
    <property type="project" value="TreeGrafter"/>
</dbReference>
<dbReference type="PRINTS" id="PR00036">
    <property type="entry name" value="HTHLACI"/>
</dbReference>
<dbReference type="InterPro" id="IPR000843">
    <property type="entry name" value="HTH_LacI"/>
</dbReference>
<dbReference type="SUPFAM" id="SSF53822">
    <property type="entry name" value="Periplasmic binding protein-like I"/>
    <property type="match status" value="1"/>
</dbReference>
<feature type="domain" description="HTH lacI-type" evidence="4">
    <location>
        <begin position="8"/>
        <end position="62"/>
    </location>
</feature>
<protein>
    <submittedName>
        <fullName evidence="5">LacI family DNA-binding transcriptional regulator</fullName>
    </submittedName>
</protein>
<dbReference type="CDD" id="cd06284">
    <property type="entry name" value="PBP1_LacI-like"/>
    <property type="match status" value="1"/>
</dbReference>
<dbReference type="SUPFAM" id="SSF47413">
    <property type="entry name" value="lambda repressor-like DNA-binding domains"/>
    <property type="match status" value="1"/>
</dbReference>
<dbReference type="PANTHER" id="PTHR30146">
    <property type="entry name" value="LACI-RELATED TRANSCRIPTIONAL REPRESSOR"/>
    <property type="match status" value="1"/>
</dbReference>
<reference evidence="5" key="1">
    <citation type="submission" date="2021-06" db="EMBL/GenBank/DDBJ databases">
        <title>Description of novel taxa of the family Lachnospiraceae.</title>
        <authorList>
            <person name="Chaplin A.V."/>
            <person name="Sokolova S.R."/>
            <person name="Pikina A.P."/>
            <person name="Korzhanova M."/>
            <person name="Belova V."/>
            <person name="Korostin D."/>
            <person name="Efimov B.A."/>
        </authorList>
    </citation>
    <scope>NUCLEOTIDE SEQUENCE</scope>
    <source>
        <strain evidence="5">ASD5720</strain>
    </source>
</reference>
<dbReference type="Gene3D" id="1.10.260.40">
    <property type="entry name" value="lambda repressor-like DNA-binding domains"/>
    <property type="match status" value="1"/>
</dbReference>
<evidence type="ECO:0000313" key="6">
    <source>
        <dbReference type="Proteomes" id="UP000712157"/>
    </source>
</evidence>
<dbReference type="Proteomes" id="UP000712157">
    <property type="component" value="Unassembled WGS sequence"/>
</dbReference>
<dbReference type="CDD" id="cd01392">
    <property type="entry name" value="HTH_LacI"/>
    <property type="match status" value="1"/>
</dbReference>
<dbReference type="SMART" id="SM00354">
    <property type="entry name" value="HTH_LACI"/>
    <property type="match status" value="1"/>
</dbReference>
<comment type="caution">
    <text evidence="5">The sequence shown here is derived from an EMBL/GenBank/DDBJ whole genome shotgun (WGS) entry which is preliminary data.</text>
</comment>
<dbReference type="InterPro" id="IPR046335">
    <property type="entry name" value="LacI/GalR-like_sensor"/>
</dbReference>
<dbReference type="InterPro" id="IPR028082">
    <property type="entry name" value="Peripla_BP_I"/>
</dbReference>
<gene>
    <name evidence="5" type="ORF">KTH89_13970</name>
</gene>
<dbReference type="Pfam" id="PF13377">
    <property type="entry name" value="Peripla_BP_3"/>
    <property type="match status" value="1"/>
</dbReference>
<dbReference type="PANTHER" id="PTHR30146:SF109">
    <property type="entry name" value="HTH-TYPE TRANSCRIPTIONAL REGULATOR GALS"/>
    <property type="match status" value="1"/>
</dbReference>
<dbReference type="RefSeq" id="WP_238722115.1">
    <property type="nucleotide sequence ID" value="NZ_JAHQCW010000023.1"/>
</dbReference>
<sequence>MSPKRQKATITDVANHAGVSVATVSRVFNHKGIVNEDTYRQVMESAQALNYQKSAAAPAALSADSRRSEKDLLIINIPSLSNPFYNEIVKGAKAAAELHEYDMLLNQGHIHESNLSSIMNMLSRVNAKGIITLNHLSANVVQTLSASFPLVQCCEFEEYSPVSTVGIDDLASSKNAMDYILSTGHRKIALVNGPMEYKYARHRKEGYLKALENAGIEVNPDWIIQLPEINADMAFSSVAKLLTMPNPPDAFFAVSDMCAAAVIRATKHTNFRVPEDIIVVGFDNVDISSITMPSITTVNQPKFQLGYISCELMHEKLTNPSAETKHMVLNTELIIRESTAIPVTRG</sequence>
<evidence type="ECO:0000259" key="4">
    <source>
        <dbReference type="PROSITE" id="PS50932"/>
    </source>
</evidence>
<proteinExistence type="predicted"/>
<dbReference type="Pfam" id="PF00356">
    <property type="entry name" value="LacI"/>
    <property type="match status" value="1"/>
</dbReference>
<evidence type="ECO:0000256" key="3">
    <source>
        <dbReference type="ARBA" id="ARBA00023163"/>
    </source>
</evidence>
<evidence type="ECO:0000313" key="5">
    <source>
        <dbReference type="EMBL" id="MBU9737649.1"/>
    </source>
</evidence>
<keyword evidence="1" id="KW-0805">Transcription regulation</keyword>
<organism evidence="5 6">
    <name type="scientific">Diplocloster agilis</name>
    <dbReference type="NCBI Taxonomy" id="2850323"/>
    <lineage>
        <taxon>Bacteria</taxon>
        <taxon>Bacillati</taxon>
        <taxon>Bacillota</taxon>
        <taxon>Clostridia</taxon>
        <taxon>Lachnospirales</taxon>
        <taxon>Lachnospiraceae</taxon>
        <taxon>Diplocloster</taxon>
    </lineage>
</organism>
<evidence type="ECO:0000256" key="2">
    <source>
        <dbReference type="ARBA" id="ARBA00023125"/>
    </source>
</evidence>
<dbReference type="EMBL" id="JAHQCW010000023">
    <property type="protein sequence ID" value="MBU9737649.1"/>
    <property type="molecule type" value="Genomic_DNA"/>
</dbReference>
<dbReference type="InterPro" id="IPR010982">
    <property type="entry name" value="Lambda_DNA-bd_dom_sf"/>
</dbReference>